<dbReference type="Proteomes" id="UP000184509">
    <property type="component" value="Unassembled WGS sequence"/>
</dbReference>
<feature type="signal peptide" evidence="10">
    <location>
        <begin position="1"/>
        <end position="22"/>
    </location>
</feature>
<evidence type="ECO:0000256" key="1">
    <source>
        <dbReference type="ARBA" id="ARBA00004571"/>
    </source>
</evidence>
<dbReference type="InterPro" id="IPR036942">
    <property type="entry name" value="Beta-barrel_TonB_sf"/>
</dbReference>
<keyword evidence="10" id="KW-0732">Signal</keyword>
<dbReference type="PROSITE" id="PS52016">
    <property type="entry name" value="TONB_DEPENDENT_REC_3"/>
    <property type="match status" value="1"/>
</dbReference>
<name>A0A1M5F1H0_9BACE</name>
<dbReference type="Gene3D" id="2.40.170.20">
    <property type="entry name" value="TonB-dependent receptor, beta-barrel domain"/>
    <property type="match status" value="1"/>
</dbReference>
<dbReference type="SUPFAM" id="SSF49464">
    <property type="entry name" value="Carboxypeptidase regulatory domain-like"/>
    <property type="match status" value="1"/>
</dbReference>
<evidence type="ECO:0000256" key="6">
    <source>
        <dbReference type="ARBA" id="ARBA00023136"/>
    </source>
</evidence>
<evidence type="ECO:0000259" key="11">
    <source>
        <dbReference type="Pfam" id="PF00593"/>
    </source>
</evidence>
<evidence type="ECO:0000313" key="13">
    <source>
        <dbReference type="EMBL" id="SHF85329.1"/>
    </source>
</evidence>
<evidence type="ECO:0000256" key="5">
    <source>
        <dbReference type="ARBA" id="ARBA00023077"/>
    </source>
</evidence>
<keyword evidence="7 8" id="KW-0998">Cell outer membrane</keyword>
<keyword evidence="5 9" id="KW-0798">TonB box</keyword>
<dbReference type="GO" id="GO:0009279">
    <property type="term" value="C:cell outer membrane"/>
    <property type="evidence" value="ECO:0007669"/>
    <property type="project" value="UniProtKB-SubCell"/>
</dbReference>
<evidence type="ECO:0000256" key="3">
    <source>
        <dbReference type="ARBA" id="ARBA00022452"/>
    </source>
</evidence>
<dbReference type="STRING" id="1297750.SAMN05444405_11544"/>
<dbReference type="Pfam" id="PF07715">
    <property type="entry name" value="Plug"/>
    <property type="match status" value="1"/>
</dbReference>
<evidence type="ECO:0000313" key="14">
    <source>
        <dbReference type="Proteomes" id="UP000184509"/>
    </source>
</evidence>
<evidence type="ECO:0000259" key="12">
    <source>
        <dbReference type="Pfam" id="PF07715"/>
    </source>
</evidence>
<dbReference type="RefSeq" id="WP_175550526.1">
    <property type="nucleotide sequence ID" value="NZ_FQTV01000015.1"/>
</dbReference>
<comment type="subcellular location">
    <subcellularLocation>
        <location evidence="1 8">Cell outer membrane</location>
        <topology evidence="1 8">Multi-pass membrane protein</topology>
    </subcellularLocation>
</comment>
<dbReference type="SUPFAM" id="SSF56935">
    <property type="entry name" value="Porins"/>
    <property type="match status" value="1"/>
</dbReference>
<comment type="similarity">
    <text evidence="8 9">Belongs to the TonB-dependent receptor family.</text>
</comment>
<keyword evidence="4 8" id="KW-0812">Transmembrane</keyword>
<dbReference type="InterPro" id="IPR039426">
    <property type="entry name" value="TonB-dep_rcpt-like"/>
</dbReference>
<keyword evidence="3 8" id="KW-1134">Transmembrane beta strand</keyword>
<proteinExistence type="inferred from homology"/>
<feature type="domain" description="TonB-dependent receptor-like beta-barrel" evidence="11">
    <location>
        <begin position="455"/>
        <end position="1003"/>
    </location>
</feature>
<organism evidence="13 14">
    <name type="scientific">Bacteroides luti</name>
    <dbReference type="NCBI Taxonomy" id="1297750"/>
    <lineage>
        <taxon>Bacteria</taxon>
        <taxon>Pseudomonadati</taxon>
        <taxon>Bacteroidota</taxon>
        <taxon>Bacteroidia</taxon>
        <taxon>Bacteroidales</taxon>
        <taxon>Bacteroidaceae</taxon>
        <taxon>Bacteroides</taxon>
    </lineage>
</organism>
<keyword evidence="6 8" id="KW-0472">Membrane</keyword>
<dbReference type="NCBIfam" id="TIGR04056">
    <property type="entry name" value="OMP_RagA_SusC"/>
    <property type="match status" value="1"/>
</dbReference>
<accession>A0A1M5F1H0</accession>
<dbReference type="Gene3D" id="2.60.40.1120">
    <property type="entry name" value="Carboxypeptidase-like, regulatory domain"/>
    <property type="match status" value="1"/>
</dbReference>
<dbReference type="Gene3D" id="2.170.130.10">
    <property type="entry name" value="TonB-dependent receptor, plug domain"/>
    <property type="match status" value="1"/>
</dbReference>
<feature type="chain" id="PRO_5012341310" evidence="10">
    <location>
        <begin position="23"/>
        <end position="1046"/>
    </location>
</feature>
<dbReference type="InterPro" id="IPR023996">
    <property type="entry name" value="TonB-dep_OMP_SusC/RagA"/>
</dbReference>
<evidence type="ECO:0000256" key="8">
    <source>
        <dbReference type="PROSITE-ProRule" id="PRU01360"/>
    </source>
</evidence>
<evidence type="ECO:0000256" key="4">
    <source>
        <dbReference type="ARBA" id="ARBA00022692"/>
    </source>
</evidence>
<keyword evidence="14" id="KW-1185">Reference proteome</keyword>
<evidence type="ECO:0000256" key="9">
    <source>
        <dbReference type="RuleBase" id="RU003357"/>
    </source>
</evidence>
<dbReference type="AlphaFoldDB" id="A0A1M5F1H0"/>
<dbReference type="InterPro" id="IPR012910">
    <property type="entry name" value="Plug_dom"/>
</dbReference>
<evidence type="ECO:0000256" key="10">
    <source>
        <dbReference type="SAM" id="SignalP"/>
    </source>
</evidence>
<dbReference type="Pfam" id="PF00593">
    <property type="entry name" value="TonB_dep_Rec_b-barrel"/>
    <property type="match status" value="1"/>
</dbReference>
<dbReference type="InterPro" id="IPR000531">
    <property type="entry name" value="Beta-barrel_TonB"/>
</dbReference>
<evidence type="ECO:0000256" key="2">
    <source>
        <dbReference type="ARBA" id="ARBA00022448"/>
    </source>
</evidence>
<protein>
    <submittedName>
        <fullName evidence="13">TonB-linked outer membrane protein, SusC/RagA family</fullName>
    </submittedName>
</protein>
<dbReference type="InterPro" id="IPR008969">
    <property type="entry name" value="CarboxyPept-like_regulatory"/>
</dbReference>
<evidence type="ECO:0000256" key="7">
    <source>
        <dbReference type="ARBA" id="ARBA00023237"/>
    </source>
</evidence>
<dbReference type="EMBL" id="FQTV01000015">
    <property type="protein sequence ID" value="SHF85329.1"/>
    <property type="molecule type" value="Genomic_DNA"/>
</dbReference>
<feature type="domain" description="TonB-dependent receptor plug" evidence="12">
    <location>
        <begin position="139"/>
        <end position="239"/>
    </location>
</feature>
<keyword evidence="2 8" id="KW-0813">Transport</keyword>
<sequence length="1046" mass="116145">MIKFKNILLSSIFILCCIVCNAQTSAGELNVSGKVLDAGSLKPLAGMSISLPGVSAAMTNDKGEFKIKVPSYNVELSVSGPMYQSKKVALKGHITIEIRLYESGFNSVYKDVLMPLAETNNAYLTNSVSFLSHGSLNSIASTPEKLLQGSVAGLNTIMRSGLEGSGANLYLRGFNSIYTNNQPLLVIDGMVVESQSFGTSLIQNYISTPFGSIDVKDIERMTVIKDGTSLYGVKGANGIILIETLRSKSMPTKINFNLQTGMNMQPNKIPMLGASAAKKYLIDMYQSSGKYTTNQIQNLAFVNQEIPVLRNWGYEGNVDFYRYNKNTDWQDELFTESFKQNYSLNVTGGDEVAVYALSAGYLQNEGLIAGTDYSRFNARVNTEINFSPKMKVRTNMSLVYGKKNLRDEGGIMATNPVYSSLVKAPFMAGNIYDQNNLMSPNYEDVDMFGLANPLAIANNVTQENSNYRFMGSVDIAYNPRKNLKVSTNFGVHYNKDRERIFLPGTGIPYDTLSNSLVTNKLQHRVERLFTLFNETRVNYIHNFSHDHSLDATVGLRYLNTNAEDDWGKGYNSVSDNFTSLDYGLNTLRQTGGSIGKWNWLAYFANVNYNLRNKYFLTATTSFDASSRYGESISKYQMYPSISGAWLISSEDFMKDISAFDMLKLRAAYSISGNDDIGNYSARRYYVPQNFLGNYGLIRGNLVNTNLKPERSAKLNIGVDLSLLNERLSFSADLYKTRITDMITYSPVSPISGFSTYISNGGEMDNNGLDLALNVRLINTSVKWDLGMNVSFYKNEIKKLNGNAYQTSIAGGNIITQVGSPLGLFYGYKTDGIYTTSTEASAKQLYHPVGTQKLPFTAGDVKFVNTDSSNDLIDEKDMQVIGDPNPDFFGGITTNLEWKRFKASALFTYSVGNDIYNYTRRELESMSGYANQTEAVQNRWKYEGQNTNIPKAVFGDPMGNSRFSDRWIEDGSYLKLKNVQLSYDLPVKSGLFTGITIYAAAENLLTITNYKGYDPEICASTNPLGAGIDAFTTPQVRTFYVGLKIGL</sequence>
<reference evidence="13 14" key="1">
    <citation type="submission" date="2016-11" db="EMBL/GenBank/DDBJ databases">
        <authorList>
            <person name="Jaros S."/>
            <person name="Januszkiewicz K."/>
            <person name="Wedrychowicz H."/>
        </authorList>
    </citation>
    <scope>NUCLEOTIDE SEQUENCE [LARGE SCALE GENOMIC DNA]</scope>
    <source>
        <strain evidence="13 14">DSM 26991</strain>
    </source>
</reference>
<gene>
    <name evidence="13" type="ORF">SAMN05444405_11544</name>
</gene>
<dbReference type="InterPro" id="IPR037066">
    <property type="entry name" value="Plug_dom_sf"/>
</dbReference>